<dbReference type="InterPro" id="IPR036317">
    <property type="entry name" value="Cullin_homology_sf"/>
</dbReference>
<reference evidence="4" key="1">
    <citation type="submission" date="2021-11" db="EMBL/GenBank/DDBJ databases">
        <authorList>
            <person name="Herlambang A."/>
            <person name="Guo Y."/>
            <person name="Takashima Y."/>
            <person name="Nishizawa T."/>
        </authorList>
    </citation>
    <scope>NUCLEOTIDE SEQUENCE</scope>
    <source>
        <strain evidence="4">E1425</strain>
    </source>
</reference>
<dbReference type="PANTHER" id="PTHR45957">
    <property type="entry name" value="ANAPHASE-PROMOTING COMPLEX SUBUNIT 2"/>
    <property type="match status" value="1"/>
</dbReference>
<dbReference type="PANTHER" id="PTHR45957:SF1">
    <property type="entry name" value="ANAPHASE-PROMOTING COMPLEX SUBUNIT 2"/>
    <property type="match status" value="1"/>
</dbReference>
<protein>
    <submittedName>
        <fullName evidence="4">Anaphase-promoting complex subunit 2</fullName>
    </submittedName>
</protein>
<evidence type="ECO:0000256" key="1">
    <source>
        <dbReference type="PROSITE-ProRule" id="PRU00330"/>
    </source>
</evidence>
<evidence type="ECO:0000313" key="4">
    <source>
        <dbReference type="EMBL" id="GJJ73425.1"/>
    </source>
</evidence>
<feature type="domain" description="Cullin family profile" evidence="3">
    <location>
        <begin position="455"/>
        <end position="690"/>
    </location>
</feature>
<dbReference type="InterPro" id="IPR057975">
    <property type="entry name" value="TPR_ANAPC2"/>
</dbReference>
<dbReference type="Pfam" id="PF26557">
    <property type="entry name" value="Cullin_AB"/>
    <property type="match status" value="1"/>
</dbReference>
<feature type="region of interest" description="Disordered" evidence="2">
    <location>
        <begin position="452"/>
        <end position="473"/>
    </location>
</feature>
<dbReference type="EMBL" id="BQFW01000008">
    <property type="protein sequence ID" value="GJJ73425.1"/>
    <property type="molecule type" value="Genomic_DNA"/>
</dbReference>
<dbReference type="Gene3D" id="3.30.230.130">
    <property type="entry name" value="Cullin, Chain C, Domain 2"/>
    <property type="match status" value="1"/>
</dbReference>
<organism evidence="4 5">
    <name type="scientific">Entomortierella parvispora</name>
    <dbReference type="NCBI Taxonomy" id="205924"/>
    <lineage>
        <taxon>Eukaryota</taxon>
        <taxon>Fungi</taxon>
        <taxon>Fungi incertae sedis</taxon>
        <taxon>Mucoromycota</taxon>
        <taxon>Mortierellomycotina</taxon>
        <taxon>Mortierellomycetes</taxon>
        <taxon>Mortierellales</taxon>
        <taxon>Mortierellaceae</taxon>
        <taxon>Entomortierella</taxon>
    </lineage>
</organism>
<dbReference type="AlphaFoldDB" id="A0A9P3HB14"/>
<dbReference type="GO" id="GO:0005680">
    <property type="term" value="C:anaphase-promoting complex"/>
    <property type="evidence" value="ECO:0007669"/>
    <property type="project" value="TreeGrafter"/>
</dbReference>
<name>A0A9P3HB14_9FUNG</name>
<dbReference type="GO" id="GO:0007091">
    <property type="term" value="P:metaphase/anaphase transition of mitotic cell cycle"/>
    <property type="evidence" value="ECO:0007669"/>
    <property type="project" value="TreeGrafter"/>
</dbReference>
<gene>
    <name evidence="4" type="ORF">EMPS_05783</name>
</gene>
<reference evidence="4" key="2">
    <citation type="journal article" date="2022" name="Microbiol. Resour. Announc.">
        <title>Whole-Genome Sequence of Entomortierella parvispora E1425, a Mucoromycotan Fungus Associated with Burkholderiaceae-Related Endosymbiotic Bacteria.</title>
        <authorList>
            <person name="Herlambang A."/>
            <person name="Guo Y."/>
            <person name="Takashima Y."/>
            <person name="Narisawa K."/>
            <person name="Ohta H."/>
            <person name="Nishizawa T."/>
        </authorList>
    </citation>
    <scope>NUCLEOTIDE SEQUENCE</scope>
    <source>
        <strain evidence="4">E1425</strain>
    </source>
</reference>
<dbReference type="GO" id="GO:0031625">
    <property type="term" value="F:ubiquitin protein ligase binding"/>
    <property type="evidence" value="ECO:0007669"/>
    <property type="project" value="InterPro"/>
</dbReference>
<evidence type="ECO:0000259" key="3">
    <source>
        <dbReference type="PROSITE" id="PS50069"/>
    </source>
</evidence>
<dbReference type="SUPFAM" id="SSF75632">
    <property type="entry name" value="Cullin homology domain"/>
    <property type="match status" value="1"/>
</dbReference>
<evidence type="ECO:0000256" key="2">
    <source>
        <dbReference type="SAM" id="MobiDB-lite"/>
    </source>
</evidence>
<dbReference type="Gene3D" id="1.20.1310.10">
    <property type="entry name" value="Cullin Repeats"/>
    <property type="match status" value="1"/>
</dbReference>
<dbReference type="OrthoDB" id="5581181at2759"/>
<dbReference type="InterPro" id="IPR016158">
    <property type="entry name" value="Cullin_homology"/>
</dbReference>
<dbReference type="InterPro" id="IPR044554">
    <property type="entry name" value="ANAPC2"/>
</dbReference>
<dbReference type="InterPro" id="IPR059120">
    <property type="entry name" value="Cullin-like_AB"/>
</dbReference>
<accession>A0A9P3HB14</accession>
<comment type="similarity">
    <text evidence="1">Belongs to the cullin family.</text>
</comment>
<dbReference type="GO" id="GO:0006511">
    <property type="term" value="P:ubiquitin-dependent protein catabolic process"/>
    <property type="evidence" value="ECO:0007669"/>
    <property type="project" value="InterPro"/>
</dbReference>
<dbReference type="GO" id="GO:0070979">
    <property type="term" value="P:protein K11-linked ubiquitination"/>
    <property type="evidence" value="ECO:0007669"/>
    <property type="project" value="TreeGrafter"/>
</dbReference>
<dbReference type="Proteomes" id="UP000827284">
    <property type="component" value="Unassembled WGS sequence"/>
</dbReference>
<dbReference type="SMART" id="SM00182">
    <property type="entry name" value="CULLIN"/>
    <property type="match status" value="1"/>
</dbReference>
<dbReference type="Pfam" id="PF25773">
    <property type="entry name" value="TPR_ANAPC2"/>
    <property type="match status" value="1"/>
</dbReference>
<sequence length="709" mass="81239">MTKFQGWGAAIEAMKESKPSSTSISIQQANSVFTESMHPNRAKDERAPNFRATIRTLLRHKQGPWCREWILDTFSRDVMAVVEPLLNELDQDYNKDKTTQDSMKDKDRSSWMIKAFEELIQEIDVQVRSALHMAEFFDSEVQSMQEDESLKVSSKLVSVLSGQLVNALPLSFSSIAFIYFRAVFSRVTAEQMQSLDTHPGSTIPRSEPKGRLLQNGRKVRDLYESGDTEMHAIHLSDGSEDLGRFRQICSKLQHIGIATQMAEVATNMVHREIERLVFGEFARKWDTPALEQGKRWMSNVAIPFLRSTVLPIEHEGDHGMRKLFCLQSSRLEYYFYKCFGELRIQEYVDIVLDSPHSEPAVQDLHACLGWTGQQDQLLKTILQETSTRIAQPGAGTQQIIDYYIYNIKYLRILDPTGSLLDQTNRILNRHLRSRPETMRCIVEAIVDESGDLLNQPPEGIPSNVDSEDDSEAWVPEPAHAGPDLSTARRRMADIISVLVNIYKSNELFIEEFQAHLSTRLLQATDFDVDREIQQLELLKLRFKENELHHCEVMLADIAASKRVNGNIAEARPALPVQAAIVSRYYWPEIEETRFYLPARFQRYLDRYTAGFHDSKPAQRLTLLPSRGLVDIELEMRGQTFEFQISPLSASVISQFESDSRGKSNSLTLSDIATRLQVTETVAEPELRFWIDQDILREVDHHRYSLKPPN</sequence>
<keyword evidence="5" id="KW-1185">Reference proteome</keyword>
<proteinExistence type="inferred from homology"/>
<dbReference type="PROSITE" id="PS50069">
    <property type="entry name" value="CULLIN_2"/>
    <property type="match status" value="1"/>
</dbReference>
<comment type="caution">
    <text evidence="4">The sequence shown here is derived from an EMBL/GenBank/DDBJ whole genome shotgun (WGS) entry which is preliminary data.</text>
</comment>
<evidence type="ECO:0000313" key="5">
    <source>
        <dbReference type="Proteomes" id="UP000827284"/>
    </source>
</evidence>